<reference evidence="2 3" key="1">
    <citation type="submission" date="2012-10" db="EMBL/GenBank/DDBJ databases">
        <title>Genome sequencing of Tanticharoenia sakaeratensis NBRC 103193.</title>
        <authorList>
            <person name="Azuma Y."/>
            <person name="Hadano H."/>
            <person name="Hirakawa H."/>
            <person name="Matsushita K."/>
        </authorList>
    </citation>
    <scope>NUCLEOTIDE SEQUENCE [LARGE SCALE GENOMIC DNA]</scope>
    <source>
        <strain evidence="2 3">NBRC 103193</strain>
    </source>
</reference>
<dbReference type="Gene3D" id="1.20.210.10">
    <property type="entry name" value="Cytochrome c oxidase-like, subunit I domain"/>
    <property type="match status" value="1"/>
</dbReference>
<gene>
    <name evidence="2" type="ORF">Tasa_012_116</name>
</gene>
<feature type="transmembrane region" description="Helical" evidence="1">
    <location>
        <begin position="98"/>
        <end position="123"/>
    </location>
</feature>
<evidence type="ECO:0000313" key="3">
    <source>
        <dbReference type="Proteomes" id="UP000032679"/>
    </source>
</evidence>
<dbReference type="Proteomes" id="UP000032679">
    <property type="component" value="Unassembled WGS sequence"/>
</dbReference>
<dbReference type="AlphaFoldDB" id="A0A0D6MKG4"/>
<feature type="transmembrane region" description="Helical" evidence="1">
    <location>
        <begin position="169"/>
        <end position="192"/>
    </location>
</feature>
<evidence type="ECO:0000313" key="2">
    <source>
        <dbReference type="EMBL" id="GAN53940.1"/>
    </source>
</evidence>
<dbReference type="STRING" id="1231623.Tasa_012_116"/>
<protein>
    <submittedName>
        <fullName evidence="2">Cytochrome c oxidase subunit 1</fullName>
    </submittedName>
</protein>
<feature type="transmembrane region" description="Helical" evidence="1">
    <location>
        <begin position="291"/>
        <end position="310"/>
    </location>
</feature>
<name>A0A0D6MKG4_9PROT</name>
<comment type="caution">
    <text evidence="2">The sequence shown here is derived from an EMBL/GenBank/DDBJ whole genome shotgun (WGS) entry which is preliminary data.</text>
</comment>
<feature type="transmembrane region" description="Helical" evidence="1">
    <location>
        <begin position="37"/>
        <end position="57"/>
    </location>
</feature>
<feature type="transmembrane region" description="Helical" evidence="1">
    <location>
        <begin position="322"/>
        <end position="341"/>
    </location>
</feature>
<feature type="transmembrane region" description="Helical" evidence="1">
    <location>
        <begin position="235"/>
        <end position="256"/>
    </location>
</feature>
<dbReference type="SUPFAM" id="SSF81442">
    <property type="entry name" value="Cytochrome c oxidase subunit I-like"/>
    <property type="match status" value="1"/>
</dbReference>
<feature type="transmembrane region" description="Helical" evidence="1">
    <location>
        <begin position="135"/>
        <end position="157"/>
    </location>
</feature>
<accession>A0A0D6MKG4</accession>
<keyword evidence="1" id="KW-0812">Transmembrane</keyword>
<keyword evidence="1" id="KW-1133">Transmembrane helix</keyword>
<keyword evidence="1" id="KW-0472">Membrane</keyword>
<feature type="transmembrane region" description="Helical" evidence="1">
    <location>
        <begin position="268"/>
        <end position="285"/>
    </location>
</feature>
<proteinExistence type="predicted"/>
<sequence length="379" mass="37964">MIGPAYFMLAIVAGLAGAGIGGQGTELGSSAIARHGVMMTFFVIIPSLLGGLGNGLLPSRLRTDGMALRGLNVAGLLLFALGLLAILGAGFAGAQASALVAAGLGVGCVAMISLAIVLIASILDGRRSGVAMDTLTWSQLFGASALIAVVPLVGAALTRAAFGTSGPLASVLSAMPLPAATIALAPACGIVADVLEVDLTGKRLRICLVSALGIMSIGAAVVWDRLMVVHMDWPASLTVALQAIPAVVAVGAALVGSWRHLKHASLPLAWICGVVVLLSAGWLVGNADARHSAMAFGLIFAAFAGLYRWLGLSGRDVGPMAWPHCVLTAVGTVATLMPTILPEPIGGAAMSAALVCLVPMVLRAFTGPAPELAHVGAAS</sequence>
<evidence type="ECO:0000256" key="1">
    <source>
        <dbReference type="SAM" id="Phobius"/>
    </source>
</evidence>
<organism evidence="2 3">
    <name type="scientific">Tanticharoenia sakaeratensis NBRC 103193</name>
    <dbReference type="NCBI Taxonomy" id="1231623"/>
    <lineage>
        <taxon>Bacteria</taxon>
        <taxon>Pseudomonadati</taxon>
        <taxon>Pseudomonadota</taxon>
        <taxon>Alphaproteobacteria</taxon>
        <taxon>Acetobacterales</taxon>
        <taxon>Acetobacteraceae</taxon>
        <taxon>Tanticharoenia</taxon>
    </lineage>
</organism>
<feature type="transmembrane region" description="Helical" evidence="1">
    <location>
        <begin position="204"/>
        <end position="223"/>
    </location>
</feature>
<dbReference type="EMBL" id="BALE01000012">
    <property type="protein sequence ID" value="GAN53940.1"/>
    <property type="molecule type" value="Genomic_DNA"/>
</dbReference>
<keyword evidence="3" id="KW-1185">Reference proteome</keyword>
<feature type="transmembrane region" description="Helical" evidence="1">
    <location>
        <begin position="69"/>
        <end position="92"/>
    </location>
</feature>
<dbReference type="InterPro" id="IPR036927">
    <property type="entry name" value="Cyt_c_oxase-like_su1_sf"/>
</dbReference>
<feature type="transmembrane region" description="Helical" evidence="1">
    <location>
        <begin position="347"/>
        <end position="365"/>
    </location>
</feature>